<proteinExistence type="predicted"/>
<evidence type="ECO:0000256" key="1">
    <source>
        <dbReference type="SAM" id="MobiDB-lite"/>
    </source>
</evidence>
<evidence type="ECO:0000313" key="2">
    <source>
        <dbReference type="EMBL" id="GEU91764.1"/>
    </source>
</evidence>
<dbReference type="InterPro" id="IPR036465">
    <property type="entry name" value="vWFA_dom_sf"/>
</dbReference>
<protein>
    <submittedName>
        <fullName evidence="2">Dehydroascorbate reductase 2</fullName>
    </submittedName>
</protein>
<sequence>MKSLDEAAMGGHLKLVTAIVKAHTVWFGCWNKELGNHLPKRIAVFAGGRVFAEMGDVQKLGKAMKDMNVACDVISFGDPARNKQQLFKTLIDVADNNGNCNLLYVPPDSTVRDALLRSQIIQSSSSPFATLPVQPESSKENIMAAAALYSVADNTDVASLSRSRVMPHVEGSGPLASSVHQESSKPDKKAAANYPESVDLHDHPAKINALSQSVVDLKLENVKPNSQPETLDQRIERVK</sequence>
<dbReference type="EMBL" id="BKCJ010010478">
    <property type="protein sequence ID" value="GEU91764.1"/>
    <property type="molecule type" value="Genomic_DNA"/>
</dbReference>
<accession>A0A6L2P4J6</accession>
<dbReference type="AlphaFoldDB" id="A0A6L2P4J6"/>
<comment type="caution">
    <text evidence="2">The sequence shown here is derived from an EMBL/GenBank/DDBJ whole genome shotgun (WGS) entry which is preliminary data.</text>
</comment>
<dbReference type="Gene3D" id="3.40.50.410">
    <property type="entry name" value="von Willebrand factor, type A domain"/>
    <property type="match status" value="1"/>
</dbReference>
<organism evidence="2">
    <name type="scientific">Tanacetum cinerariifolium</name>
    <name type="common">Dalmatian daisy</name>
    <name type="synonym">Chrysanthemum cinerariifolium</name>
    <dbReference type="NCBI Taxonomy" id="118510"/>
    <lineage>
        <taxon>Eukaryota</taxon>
        <taxon>Viridiplantae</taxon>
        <taxon>Streptophyta</taxon>
        <taxon>Embryophyta</taxon>
        <taxon>Tracheophyta</taxon>
        <taxon>Spermatophyta</taxon>
        <taxon>Magnoliopsida</taxon>
        <taxon>eudicotyledons</taxon>
        <taxon>Gunneridae</taxon>
        <taxon>Pentapetalae</taxon>
        <taxon>asterids</taxon>
        <taxon>campanulids</taxon>
        <taxon>Asterales</taxon>
        <taxon>Asteraceae</taxon>
        <taxon>Asteroideae</taxon>
        <taxon>Anthemideae</taxon>
        <taxon>Anthemidinae</taxon>
        <taxon>Tanacetum</taxon>
    </lineage>
</organism>
<feature type="region of interest" description="Disordered" evidence="1">
    <location>
        <begin position="220"/>
        <end position="239"/>
    </location>
</feature>
<name>A0A6L2P4J6_TANCI</name>
<gene>
    <name evidence="2" type="ORF">Tci_063742</name>
</gene>
<reference evidence="2" key="1">
    <citation type="journal article" date="2019" name="Sci. Rep.">
        <title>Draft genome of Tanacetum cinerariifolium, the natural source of mosquito coil.</title>
        <authorList>
            <person name="Yamashiro T."/>
            <person name="Shiraishi A."/>
            <person name="Satake H."/>
            <person name="Nakayama K."/>
        </authorList>
    </citation>
    <scope>NUCLEOTIDE SEQUENCE</scope>
</reference>
<feature type="region of interest" description="Disordered" evidence="1">
    <location>
        <begin position="168"/>
        <end position="205"/>
    </location>
</feature>